<evidence type="ECO:0000256" key="7">
    <source>
        <dbReference type="SAM" id="Phobius"/>
    </source>
</evidence>
<feature type="transmembrane region" description="Helical" evidence="7">
    <location>
        <begin position="122"/>
        <end position="145"/>
    </location>
</feature>
<dbReference type="OrthoDB" id="73465at2759"/>
<dbReference type="STRING" id="670580.A0A1X6MPK0"/>
<evidence type="ECO:0000256" key="2">
    <source>
        <dbReference type="ARBA" id="ARBA00007049"/>
    </source>
</evidence>
<reference evidence="8 9" key="1">
    <citation type="submission" date="2017-04" db="EMBL/GenBank/DDBJ databases">
        <title>Genome Sequence of the Model Brown-Rot Fungus Postia placenta SB12.</title>
        <authorList>
            <consortium name="DOE Joint Genome Institute"/>
            <person name="Gaskell J."/>
            <person name="Kersten P."/>
            <person name="Larrondo L.F."/>
            <person name="Canessa P."/>
            <person name="Martinez D."/>
            <person name="Hibbett D."/>
            <person name="Schmoll M."/>
            <person name="Kubicek C.P."/>
            <person name="Martinez A.T."/>
            <person name="Yadav J."/>
            <person name="Master E."/>
            <person name="Magnuson J.K."/>
            <person name="James T."/>
            <person name="Yaver D."/>
            <person name="Berka R."/>
            <person name="Labutti K."/>
            <person name="Lipzen A."/>
            <person name="Aerts A."/>
            <person name="Barry K."/>
            <person name="Henrissat B."/>
            <person name="Blanchette R."/>
            <person name="Grigoriev I."/>
            <person name="Cullen D."/>
        </authorList>
    </citation>
    <scope>NUCLEOTIDE SEQUENCE [LARGE SCALE GENOMIC DNA]</scope>
    <source>
        <strain evidence="8 9">MAD-698-R-SB12</strain>
    </source>
</reference>
<dbReference type="GeneID" id="36326256"/>
<evidence type="ECO:0000256" key="6">
    <source>
        <dbReference type="SAM" id="MobiDB-lite"/>
    </source>
</evidence>
<feature type="compositionally biased region" description="Polar residues" evidence="6">
    <location>
        <begin position="39"/>
        <end position="59"/>
    </location>
</feature>
<keyword evidence="9" id="KW-1185">Reference proteome</keyword>
<evidence type="ECO:0000313" key="8">
    <source>
        <dbReference type="EMBL" id="OSX58331.1"/>
    </source>
</evidence>
<feature type="region of interest" description="Disordered" evidence="6">
    <location>
        <begin position="1"/>
        <end position="66"/>
    </location>
</feature>
<evidence type="ECO:0008006" key="10">
    <source>
        <dbReference type="Google" id="ProtNLM"/>
    </source>
</evidence>
<dbReference type="Proteomes" id="UP000194127">
    <property type="component" value="Unassembled WGS sequence"/>
</dbReference>
<comment type="subcellular location">
    <subcellularLocation>
        <location evidence="1">Endomembrane system</location>
        <topology evidence="1">Multi-pass membrane protein</topology>
    </subcellularLocation>
</comment>
<comment type="similarity">
    <text evidence="2">Belongs to the CCC1 family.</text>
</comment>
<feature type="compositionally biased region" description="Low complexity" evidence="6">
    <location>
        <begin position="216"/>
        <end position="228"/>
    </location>
</feature>
<evidence type="ECO:0000256" key="1">
    <source>
        <dbReference type="ARBA" id="ARBA00004127"/>
    </source>
</evidence>
<dbReference type="RefSeq" id="XP_024335125.1">
    <property type="nucleotide sequence ID" value="XM_024481306.1"/>
</dbReference>
<evidence type="ECO:0000256" key="4">
    <source>
        <dbReference type="ARBA" id="ARBA00022989"/>
    </source>
</evidence>
<dbReference type="PANTHER" id="PTHR31851">
    <property type="entry name" value="FE(2+)/MN(2+) TRANSPORTER PCL1"/>
    <property type="match status" value="1"/>
</dbReference>
<sequence length="352" mass="37222">MEPETLATGTLVLFSMPPSPSSASSMPLPSRDREGGTKPSVSKPSVWSIDHTSGNTASPMAQCDRDEPWREGKCCKEFIGDDDGRTLMNPDVVRDVVIGISDGLTVPFALAAGLSSLGESKIVILAGIAELIAGAISMGIGGFLASQAERDHYHYLQKQTRARVMRSCEGEMRREVHAVLGPVGVDEKASCAVALCLMKAEADAPPEDTSQRDVGSRSSWSSWTSTTISNDSESCLRWSTDVGLSAFLLKFGEGLEEVSTRRMYVSALTIGMGYFVGGIIPLMPYVFEPVAQIALMYSCIVTGIILLIFGLVKARMTGATGHAGYIWGAITTLLVGGAAAAAAYGIVAVLEG</sequence>
<dbReference type="CDD" id="cd02435">
    <property type="entry name" value="CCC1"/>
    <property type="match status" value="1"/>
</dbReference>
<dbReference type="InterPro" id="IPR008217">
    <property type="entry name" value="Ccc1_fam"/>
</dbReference>
<accession>A0A1X6MPK0</accession>
<proteinExistence type="inferred from homology"/>
<feature type="transmembrane region" description="Helical" evidence="7">
    <location>
        <begin position="293"/>
        <end position="312"/>
    </location>
</feature>
<dbReference type="AlphaFoldDB" id="A0A1X6MPK0"/>
<gene>
    <name evidence="8" type="ORF">POSPLADRAFT_1060823</name>
</gene>
<evidence type="ECO:0000256" key="5">
    <source>
        <dbReference type="ARBA" id="ARBA00023136"/>
    </source>
</evidence>
<feature type="transmembrane region" description="Helical" evidence="7">
    <location>
        <begin position="324"/>
        <end position="350"/>
    </location>
</feature>
<keyword evidence="3 7" id="KW-0812">Transmembrane</keyword>
<dbReference type="GO" id="GO:0012505">
    <property type="term" value="C:endomembrane system"/>
    <property type="evidence" value="ECO:0007669"/>
    <property type="project" value="UniProtKB-SubCell"/>
</dbReference>
<feature type="transmembrane region" description="Helical" evidence="7">
    <location>
        <begin position="264"/>
        <end position="287"/>
    </location>
</feature>
<evidence type="ECO:0000256" key="3">
    <source>
        <dbReference type="ARBA" id="ARBA00022692"/>
    </source>
</evidence>
<name>A0A1X6MPK0_9APHY</name>
<keyword evidence="4 7" id="KW-1133">Transmembrane helix</keyword>
<protein>
    <recommendedName>
        <fullName evidence="10">DUF125-domain-containing protein</fullName>
    </recommendedName>
</protein>
<organism evidence="8 9">
    <name type="scientific">Postia placenta MAD-698-R-SB12</name>
    <dbReference type="NCBI Taxonomy" id="670580"/>
    <lineage>
        <taxon>Eukaryota</taxon>
        <taxon>Fungi</taxon>
        <taxon>Dikarya</taxon>
        <taxon>Basidiomycota</taxon>
        <taxon>Agaricomycotina</taxon>
        <taxon>Agaricomycetes</taxon>
        <taxon>Polyporales</taxon>
        <taxon>Adustoporiaceae</taxon>
        <taxon>Rhodonia</taxon>
    </lineage>
</organism>
<feature type="region of interest" description="Disordered" evidence="6">
    <location>
        <begin position="205"/>
        <end position="228"/>
    </location>
</feature>
<dbReference type="EMBL" id="KZ110605">
    <property type="protein sequence ID" value="OSX58331.1"/>
    <property type="molecule type" value="Genomic_DNA"/>
</dbReference>
<evidence type="ECO:0000313" key="9">
    <source>
        <dbReference type="Proteomes" id="UP000194127"/>
    </source>
</evidence>
<keyword evidence="5 7" id="KW-0472">Membrane</keyword>
<dbReference type="GO" id="GO:0030026">
    <property type="term" value="P:intracellular manganese ion homeostasis"/>
    <property type="evidence" value="ECO:0007669"/>
    <property type="project" value="InterPro"/>
</dbReference>
<dbReference type="GO" id="GO:0005384">
    <property type="term" value="F:manganese ion transmembrane transporter activity"/>
    <property type="evidence" value="ECO:0007669"/>
    <property type="project" value="InterPro"/>
</dbReference>
<dbReference type="Pfam" id="PF01988">
    <property type="entry name" value="VIT1"/>
    <property type="match status" value="1"/>
</dbReference>